<reference evidence="12" key="3">
    <citation type="submission" date="2020-05" db="UniProtKB">
        <authorList>
            <consortium name="EnsemblMetazoa"/>
        </authorList>
    </citation>
    <scope>IDENTIFICATION</scope>
    <source>
        <strain evidence="12">PEST</strain>
    </source>
</reference>
<dbReference type="FunFam" id="3.30.160.60:FF:000100">
    <property type="entry name" value="Zinc finger 45-like"/>
    <property type="match status" value="1"/>
</dbReference>
<reference evidence="12 13" key="2">
    <citation type="journal article" date="2004" name="Trends Parasitol.">
        <title>The Anopheles gambiae genome: an update.</title>
        <authorList>
            <person name="Mongin E."/>
            <person name="Louis C."/>
            <person name="Holt R.A."/>
            <person name="Birney E."/>
            <person name="Collins F.H."/>
        </authorList>
    </citation>
    <scope>NUCLEOTIDE SEQUENCE [LARGE SCALE GENOMIC DNA]</scope>
    <source>
        <strain evidence="12 13">PEST</strain>
    </source>
</reference>
<evidence type="ECO:0000256" key="8">
    <source>
        <dbReference type="ARBA" id="ARBA00023163"/>
    </source>
</evidence>
<keyword evidence="2" id="KW-0479">Metal-binding</keyword>
<feature type="domain" description="C2H2-type" evidence="11">
    <location>
        <begin position="205"/>
        <end position="228"/>
    </location>
</feature>
<dbReference type="InterPro" id="IPR041697">
    <property type="entry name" value="Znf-C2H2_11"/>
</dbReference>
<evidence type="ECO:0000256" key="7">
    <source>
        <dbReference type="ARBA" id="ARBA00023125"/>
    </source>
</evidence>
<dbReference type="EnsemblMetazoa" id="AGAP010882-RA">
    <property type="protein sequence ID" value="AGAP010882-PA"/>
    <property type="gene ID" value="AGAP010882"/>
</dbReference>
<keyword evidence="13" id="KW-1185">Reference proteome</keyword>
<evidence type="ECO:0000313" key="12">
    <source>
        <dbReference type="EnsemblMetazoa" id="AGAP010882-PA"/>
    </source>
</evidence>
<evidence type="ECO:0000256" key="3">
    <source>
        <dbReference type="ARBA" id="ARBA00022737"/>
    </source>
</evidence>
<proteinExistence type="predicted"/>
<dbReference type="SUPFAM" id="SSF57667">
    <property type="entry name" value="beta-beta-alpha zinc fingers"/>
    <property type="match status" value="4"/>
</dbReference>
<evidence type="ECO:0000256" key="2">
    <source>
        <dbReference type="ARBA" id="ARBA00022723"/>
    </source>
</evidence>
<accession>A0A1S4H567</accession>
<dbReference type="FunFam" id="3.30.160.60:FF:000145">
    <property type="entry name" value="Zinc finger protein 574"/>
    <property type="match status" value="1"/>
</dbReference>
<dbReference type="InterPro" id="IPR013087">
    <property type="entry name" value="Znf_C2H2_type"/>
</dbReference>
<dbReference type="VEuPathDB" id="VectorBase:AGAP010882"/>
<dbReference type="PROSITE" id="PS50157">
    <property type="entry name" value="ZINC_FINGER_C2H2_2"/>
    <property type="match status" value="8"/>
</dbReference>
<dbReference type="Pfam" id="PF00096">
    <property type="entry name" value="zf-C2H2"/>
    <property type="match status" value="5"/>
</dbReference>
<protein>
    <recommendedName>
        <fullName evidence="11">C2H2-type domain-containing protein</fullName>
    </recommendedName>
</protein>
<feature type="domain" description="C2H2-type" evidence="11">
    <location>
        <begin position="385"/>
        <end position="412"/>
    </location>
</feature>
<dbReference type="SMART" id="SM00355">
    <property type="entry name" value="ZnF_C2H2"/>
    <property type="match status" value="9"/>
</dbReference>
<dbReference type="Pfam" id="PF16622">
    <property type="entry name" value="zf-C2H2_11"/>
    <property type="match status" value="1"/>
</dbReference>
<feature type="domain" description="C2H2-type" evidence="11">
    <location>
        <begin position="356"/>
        <end position="384"/>
    </location>
</feature>
<evidence type="ECO:0000256" key="6">
    <source>
        <dbReference type="ARBA" id="ARBA00023015"/>
    </source>
</evidence>
<keyword evidence="7" id="KW-0238">DNA-binding</keyword>
<dbReference type="GO" id="GO:0005634">
    <property type="term" value="C:nucleus"/>
    <property type="evidence" value="ECO:0007669"/>
    <property type="project" value="UniProtKB-SubCell"/>
</dbReference>
<keyword evidence="4" id="KW-0863">Zinc-finger</keyword>
<reference evidence="12 13" key="1">
    <citation type="journal article" date="2002" name="Science">
        <title>The genome sequence of the malaria mosquito Anopheles gambiae.</title>
        <authorList>
            <person name="Holt R.A."/>
            <person name="Subramanian G.M."/>
            <person name="Halpern A."/>
            <person name="Sutton G.G."/>
            <person name="Charlab R."/>
            <person name="Nusskern D.R."/>
            <person name="Wincker P."/>
            <person name="Clark A.G."/>
            <person name="Ribeiro J.M."/>
            <person name="Wides R."/>
            <person name="Salzberg S.L."/>
            <person name="Loftus B."/>
            <person name="Yandell M."/>
            <person name="Majoros W.H."/>
            <person name="Rusch D.B."/>
            <person name="Lai Z."/>
            <person name="Kraft C.L."/>
            <person name="Abril J.F."/>
            <person name="Anthouard V."/>
            <person name="Arensburger P."/>
            <person name="Atkinson P.W."/>
            <person name="Baden H."/>
            <person name="de Berardinis V."/>
            <person name="Baldwin D."/>
            <person name="Benes V."/>
            <person name="Biedler J."/>
            <person name="Blass C."/>
            <person name="Bolanos R."/>
            <person name="Boscus D."/>
            <person name="Barnstead M."/>
            <person name="Cai S."/>
            <person name="Center A."/>
            <person name="Chaturverdi K."/>
            <person name="Christophides G.K."/>
            <person name="Chrystal M.A."/>
            <person name="Clamp M."/>
            <person name="Cravchik A."/>
            <person name="Curwen V."/>
            <person name="Dana A."/>
            <person name="Delcher A."/>
            <person name="Dew I."/>
            <person name="Evans C.A."/>
            <person name="Flanigan M."/>
            <person name="Grundschober-Freimoser A."/>
            <person name="Friedli L."/>
            <person name="Gu Z."/>
            <person name="Guan P."/>
            <person name="Guigo R."/>
            <person name="Hillenmeyer M.E."/>
            <person name="Hladun S.L."/>
            <person name="Hogan J.R."/>
            <person name="Hong Y.S."/>
            <person name="Hoover J."/>
            <person name="Jaillon O."/>
            <person name="Ke Z."/>
            <person name="Kodira C."/>
            <person name="Kokoza E."/>
            <person name="Koutsos A."/>
            <person name="Letunic I."/>
            <person name="Levitsky A."/>
            <person name="Liang Y."/>
            <person name="Lin J.J."/>
            <person name="Lobo N.F."/>
            <person name="Lopez J.R."/>
            <person name="Malek J.A."/>
            <person name="McIntosh T.C."/>
            <person name="Meister S."/>
            <person name="Miller J."/>
            <person name="Mobarry C."/>
            <person name="Mongin E."/>
            <person name="Murphy S.D."/>
            <person name="O'Brochta D.A."/>
            <person name="Pfannkoch C."/>
            <person name="Qi R."/>
            <person name="Regier M.A."/>
            <person name="Remington K."/>
            <person name="Shao H."/>
            <person name="Sharakhova M.V."/>
            <person name="Sitter C.D."/>
            <person name="Shetty J."/>
            <person name="Smith T.J."/>
            <person name="Strong R."/>
            <person name="Sun J."/>
            <person name="Thomasova D."/>
            <person name="Ton L.Q."/>
            <person name="Topalis P."/>
            <person name="Tu Z."/>
            <person name="Unger M.F."/>
            <person name="Walenz B."/>
            <person name="Wang A."/>
            <person name="Wang J."/>
            <person name="Wang M."/>
            <person name="Wang X."/>
            <person name="Woodford K.J."/>
            <person name="Wortman J.R."/>
            <person name="Wu M."/>
            <person name="Yao A."/>
            <person name="Zdobnov E.M."/>
            <person name="Zhang H."/>
            <person name="Zhao Q."/>
            <person name="Zhao S."/>
            <person name="Zhu S.C."/>
            <person name="Zhimulev I."/>
            <person name="Coluzzi M."/>
            <person name="della Torre A."/>
            <person name="Roth C.W."/>
            <person name="Louis C."/>
            <person name="Kalush F."/>
            <person name="Mural R.J."/>
            <person name="Myers E.W."/>
            <person name="Adams M.D."/>
            <person name="Smith H.O."/>
            <person name="Broder S."/>
            <person name="Gardner M.J."/>
            <person name="Fraser C.M."/>
            <person name="Birney E."/>
            <person name="Bork P."/>
            <person name="Brey P.T."/>
            <person name="Venter J.C."/>
            <person name="Weissenbach J."/>
            <person name="Kafatos F.C."/>
            <person name="Collins F.H."/>
            <person name="Hoffman S.L."/>
        </authorList>
    </citation>
    <scope>NUCLEOTIDE SEQUENCE [LARGE SCALE GENOMIC DNA]</scope>
    <source>
        <strain evidence="12 13">PEST</strain>
    </source>
</reference>
<dbReference type="SMART" id="SM00868">
    <property type="entry name" value="zf-AD"/>
    <property type="match status" value="2"/>
</dbReference>
<dbReference type="FunCoup" id="A0A1S4H567">
    <property type="interactions" value="923"/>
</dbReference>
<name>A0A1S4H567_ANOGA</name>
<dbReference type="PANTHER" id="PTHR24393">
    <property type="entry name" value="ZINC FINGER PROTEIN"/>
    <property type="match status" value="1"/>
</dbReference>
<evidence type="ECO:0000256" key="1">
    <source>
        <dbReference type="ARBA" id="ARBA00004123"/>
    </source>
</evidence>
<dbReference type="InParanoid" id="A0A1S4H567"/>
<dbReference type="GO" id="GO:0008270">
    <property type="term" value="F:zinc ion binding"/>
    <property type="evidence" value="ECO:0007669"/>
    <property type="project" value="UniProtKB-KW"/>
</dbReference>
<dbReference type="FunFam" id="3.30.160.60:FF:000557">
    <property type="entry name" value="zinc finger and SCAN domain-containing protein 29"/>
    <property type="match status" value="1"/>
</dbReference>
<dbReference type="PROSITE" id="PS00028">
    <property type="entry name" value="ZINC_FINGER_C2H2_1"/>
    <property type="match status" value="7"/>
</dbReference>
<evidence type="ECO:0000313" key="13">
    <source>
        <dbReference type="Proteomes" id="UP000007062"/>
    </source>
</evidence>
<dbReference type="InterPro" id="IPR036236">
    <property type="entry name" value="Znf_C2H2_sf"/>
</dbReference>
<feature type="domain" description="C2H2-type" evidence="11">
    <location>
        <begin position="328"/>
        <end position="355"/>
    </location>
</feature>
<dbReference type="AlphaFoldDB" id="A0A1S4H567"/>
<dbReference type="EMBL" id="AAAB01008823">
    <property type="status" value="NOT_ANNOTATED_CDS"/>
    <property type="molecule type" value="Genomic_DNA"/>
</dbReference>
<keyword evidence="3" id="KW-0677">Repeat</keyword>
<sequence length="458" mass="52547">MKFSCAICAEVHNLAQFKKLLDVAEIFSQLTSLEVSSLNEVEQLRVCEICHQKLIDFHSFRSLCVAAHTKLSQDHEELSKLCIVKLDEAEFPTDCPGEDGTDVLADNDASFEEPSLVIEPITSVVVKEEPDAHEYDEERPQDTASEEEFVPPEPKRRGRKKLVTKEKSAPVTRRVELACHLCDDKFRTQNRLDGHLRMHQGLKPALCKECGKEFAGWRSLRRHMKEKHLKLDIGYFPCDYEGCTYSYTTRKVLLQHKKKHEPGWVKPVPKKCVCETCGKTFSSAGSLKKHTLIHTGELQFRCEICDKRYCTAYKLKVHVMRHQGIKNYECTYCGQKKTTPDELKRHMNFHTKEKVLKCDLCGQVFLSSGNYSRHLKIVHCGIKNFKCPHCERSFGKAETLKNHIMTHTGEKPYECSICSKRFIQQCALKTHLKTHDKRKKEPKQSSSSSSSSRAAEVQ</sequence>
<dbReference type="GO" id="GO:0000978">
    <property type="term" value="F:RNA polymerase II cis-regulatory region sequence-specific DNA binding"/>
    <property type="evidence" value="ECO:0000318"/>
    <property type="project" value="GO_Central"/>
</dbReference>
<dbReference type="GO" id="GO:0006357">
    <property type="term" value="P:regulation of transcription by RNA polymerase II"/>
    <property type="evidence" value="ECO:0000318"/>
    <property type="project" value="GO_Central"/>
</dbReference>
<keyword evidence="5" id="KW-0862">Zinc</keyword>
<dbReference type="GO" id="GO:0000981">
    <property type="term" value="F:DNA-binding transcription factor activity, RNA polymerase II-specific"/>
    <property type="evidence" value="ECO:0000318"/>
    <property type="project" value="GO_Central"/>
</dbReference>
<dbReference type="PANTHER" id="PTHR24393:SF34">
    <property type="entry name" value="PR_SET DOMAIN 13"/>
    <property type="match status" value="1"/>
</dbReference>
<comment type="subcellular location">
    <subcellularLocation>
        <location evidence="1">Nucleus</location>
    </subcellularLocation>
</comment>
<feature type="domain" description="C2H2-type" evidence="11">
    <location>
        <begin position="300"/>
        <end position="327"/>
    </location>
</feature>
<dbReference type="Pfam" id="PF13912">
    <property type="entry name" value="zf-C2H2_6"/>
    <property type="match status" value="1"/>
</dbReference>
<keyword evidence="8" id="KW-0804">Transcription</keyword>
<dbReference type="VEuPathDB" id="VectorBase:AGAMI1_014102"/>
<evidence type="ECO:0000259" key="11">
    <source>
        <dbReference type="PROSITE" id="PS50157"/>
    </source>
</evidence>
<dbReference type="Proteomes" id="UP000007062">
    <property type="component" value="Chromosome 3L"/>
</dbReference>
<feature type="compositionally biased region" description="Basic and acidic residues" evidence="10">
    <location>
        <begin position="128"/>
        <end position="141"/>
    </location>
</feature>
<feature type="region of interest" description="Disordered" evidence="10">
    <location>
        <begin position="128"/>
        <end position="166"/>
    </location>
</feature>
<evidence type="ECO:0000256" key="10">
    <source>
        <dbReference type="SAM" id="MobiDB-lite"/>
    </source>
</evidence>
<feature type="domain" description="C2H2-type" evidence="11">
    <location>
        <begin position="177"/>
        <end position="204"/>
    </location>
</feature>
<feature type="domain" description="C2H2-type" evidence="11">
    <location>
        <begin position="272"/>
        <end position="299"/>
    </location>
</feature>
<dbReference type="Gene3D" id="3.30.160.60">
    <property type="entry name" value="Classic Zinc Finger"/>
    <property type="match status" value="7"/>
</dbReference>
<evidence type="ECO:0000256" key="4">
    <source>
        <dbReference type="ARBA" id="ARBA00022771"/>
    </source>
</evidence>
<organism evidence="12 13">
    <name type="scientific">Anopheles gambiae</name>
    <name type="common">African malaria mosquito</name>
    <dbReference type="NCBI Taxonomy" id="7165"/>
    <lineage>
        <taxon>Eukaryota</taxon>
        <taxon>Metazoa</taxon>
        <taxon>Ecdysozoa</taxon>
        <taxon>Arthropoda</taxon>
        <taxon>Hexapoda</taxon>
        <taxon>Insecta</taxon>
        <taxon>Pterygota</taxon>
        <taxon>Neoptera</taxon>
        <taxon>Endopterygota</taxon>
        <taxon>Diptera</taxon>
        <taxon>Nematocera</taxon>
        <taxon>Culicoidea</taxon>
        <taxon>Culicidae</taxon>
        <taxon>Anophelinae</taxon>
        <taxon>Anopheles</taxon>
    </lineage>
</organism>
<dbReference type="InterPro" id="IPR012934">
    <property type="entry name" value="Znf_AD"/>
</dbReference>
<evidence type="ECO:0000256" key="5">
    <source>
        <dbReference type="ARBA" id="ARBA00022833"/>
    </source>
</evidence>
<evidence type="ECO:0000256" key="9">
    <source>
        <dbReference type="ARBA" id="ARBA00023242"/>
    </source>
</evidence>
<keyword evidence="6" id="KW-0805">Transcription regulation</keyword>
<keyword evidence="9" id="KW-0539">Nucleus</keyword>
<feature type="region of interest" description="Disordered" evidence="10">
    <location>
        <begin position="433"/>
        <end position="458"/>
    </location>
</feature>
<dbReference type="Pfam" id="PF07776">
    <property type="entry name" value="zf-AD"/>
    <property type="match status" value="1"/>
</dbReference>
<feature type="domain" description="C2H2-type" evidence="11">
    <location>
        <begin position="413"/>
        <end position="440"/>
    </location>
</feature>